<gene>
    <name evidence="2" type="ORF">FRZ67_20860</name>
</gene>
<proteinExistence type="predicted"/>
<dbReference type="SUPFAM" id="SSF54593">
    <property type="entry name" value="Glyoxalase/Bleomycin resistance protein/Dihydroxybiphenyl dioxygenase"/>
    <property type="match status" value="1"/>
</dbReference>
<sequence>MLETKDLQATMHFYTEVLGFNCDTFSEEWGWAHFSKDKIAIMFSRPNEERNIPEPIMSGSLYIEVDDVDSVWDELKYTAKVCYPLENFEYGMREFGVFDNNGYLLQFGEVINKNITVDED</sequence>
<dbReference type="Gene3D" id="3.10.180.10">
    <property type="entry name" value="2,3-Dihydroxybiphenyl 1,2-Dioxygenase, domain 1"/>
    <property type="match status" value="1"/>
</dbReference>
<organism evidence="2 3">
    <name type="scientific">Panacibacter ginsenosidivorans</name>
    <dbReference type="NCBI Taxonomy" id="1813871"/>
    <lineage>
        <taxon>Bacteria</taxon>
        <taxon>Pseudomonadati</taxon>
        <taxon>Bacteroidota</taxon>
        <taxon>Chitinophagia</taxon>
        <taxon>Chitinophagales</taxon>
        <taxon>Chitinophagaceae</taxon>
        <taxon>Panacibacter</taxon>
    </lineage>
</organism>
<accession>A0A5B8VJ35</accession>
<name>A0A5B8VJ35_9BACT</name>
<dbReference type="InterPro" id="IPR037523">
    <property type="entry name" value="VOC_core"/>
</dbReference>
<dbReference type="Pfam" id="PF00903">
    <property type="entry name" value="Glyoxalase"/>
    <property type="match status" value="1"/>
</dbReference>
<evidence type="ECO:0000259" key="1">
    <source>
        <dbReference type="PROSITE" id="PS51819"/>
    </source>
</evidence>
<keyword evidence="3" id="KW-1185">Reference proteome</keyword>
<dbReference type="KEGG" id="pgin:FRZ67_20860"/>
<feature type="domain" description="VOC" evidence="1">
    <location>
        <begin position="1"/>
        <end position="110"/>
    </location>
</feature>
<dbReference type="EMBL" id="CP042435">
    <property type="protein sequence ID" value="QEC70308.1"/>
    <property type="molecule type" value="Genomic_DNA"/>
</dbReference>
<dbReference type="InterPro" id="IPR029068">
    <property type="entry name" value="Glyas_Bleomycin-R_OHBP_Dase"/>
</dbReference>
<reference evidence="2 3" key="1">
    <citation type="journal article" date="2016" name="Int. J. Syst. Evol. Microbiol.">
        <title>Panacibacter ginsenosidivorans gen. nov., sp. nov., with ginsenoside converting activity isolated from soil of a ginseng field.</title>
        <authorList>
            <person name="Siddiqi M.Z."/>
            <person name="Muhammad Shafi S."/>
            <person name="Choi K.D."/>
            <person name="Im W.T."/>
        </authorList>
    </citation>
    <scope>NUCLEOTIDE SEQUENCE [LARGE SCALE GENOMIC DNA]</scope>
    <source>
        <strain evidence="2 3">Gsoil1550</strain>
    </source>
</reference>
<evidence type="ECO:0000313" key="2">
    <source>
        <dbReference type="EMBL" id="QEC70308.1"/>
    </source>
</evidence>
<dbReference type="PROSITE" id="PS51819">
    <property type="entry name" value="VOC"/>
    <property type="match status" value="1"/>
</dbReference>
<dbReference type="Proteomes" id="UP000321533">
    <property type="component" value="Chromosome"/>
</dbReference>
<dbReference type="AlphaFoldDB" id="A0A5B8VJ35"/>
<dbReference type="OrthoDB" id="66829at2"/>
<evidence type="ECO:0000313" key="3">
    <source>
        <dbReference type="Proteomes" id="UP000321533"/>
    </source>
</evidence>
<dbReference type="InterPro" id="IPR004360">
    <property type="entry name" value="Glyas_Fos-R_dOase_dom"/>
</dbReference>
<protein>
    <submittedName>
        <fullName evidence="2">Bleomycin resistance family protein</fullName>
    </submittedName>
</protein>